<accession>A0A1T4LQQ0</accession>
<dbReference type="SUPFAM" id="SSF56042">
    <property type="entry name" value="PurM C-terminal domain-like"/>
    <property type="match status" value="1"/>
</dbReference>
<name>A0A1T4LQQ0_9FIRM</name>
<dbReference type="SUPFAM" id="SSF55326">
    <property type="entry name" value="PurM N-terminal domain-like"/>
    <property type="match status" value="1"/>
</dbReference>
<proteinExistence type="inferred from homology"/>
<dbReference type="Gene3D" id="3.90.650.10">
    <property type="entry name" value="PurM-like C-terminal domain"/>
    <property type="match status" value="1"/>
</dbReference>
<evidence type="ECO:0000259" key="3">
    <source>
        <dbReference type="Pfam" id="PF02769"/>
    </source>
</evidence>
<dbReference type="PANTHER" id="PTHR30303">
    <property type="entry name" value="HYDROGENASE ISOENZYMES FORMATION PROTEIN HYPE"/>
    <property type="match status" value="1"/>
</dbReference>
<keyword evidence="5" id="KW-1185">Reference proteome</keyword>
<organism evidence="4 5">
    <name type="scientific">Carboxydocella sporoproducens DSM 16521</name>
    <dbReference type="NCBI Taxonomy" id="1121270"/>
    <lineage>
        <taxon>Bacteria</taxon>
        <taxon>Bacillati</taxon>
        <taxon>Bacillota</taxon>
        <taxon>Clostridia</taxon>
        <taxon>Eubacteriales</taxon>
        <taxon>Clostridiales Family XVI. Incertae Sedis</taxon>
        <taxon>Carboxydocella</taxon>
    </lineage>
</organism>
<evidence type="ECO:0000259" key="2">
    <source>
        <dbReference type="Pfam" id="PF00586"/>
    </source>
</evidence>
<dbReference type="AlphaFoldDB" id="A0A1T4LQQ0"/>
<comment type="similarity">
    <text evidence="1">Belongs to the HypE family.</text>
</comment>
<dbReference type="EMBL" id="FUXM01000002">
    <property type="protein sequence ID" value="SJZ56967.1"/>
    <property type="molecule type" value="Genomic_DNA"/>
</dbReference>
<dbReference type="CDD" id="cd02197">
    <property type="entry name" value="HypE"/>
    <property type="match status" value="1"/>
</dbReference>
<dbReference type="InterPro" id="IPR036676">
    <property type="entry name" value="PurM-like_C_sf"/>
</dbReference>
<dbReference type="OrthoDB" id="9801934at2"/>
<dbReference type="GO" id="GO:0051604">
    <property type="term" value="P:protein maturation"/>
    <property type="evidence" value="ECO:0007669"/>
    <property type="project" value="TreeGrafter"/>
</dbReference>
<dbReference type="RefSeq" id="WP_078664409.1">
    <property type="nucleotide sequence ID" value="NZ_FUXM01000002.1"/>
</dbReference>
<dbReference type="Gene3D" id="3.30.1330.10">
    <property type="entry name" value="PurM-like, N-terminal domain"/>
    <property type="match status" value="1"/>
</dbReference>
<dbReference type="Pfam" id="PF00586">
    <property type="entry name" value="AIRS"/>
    <property type="match status" value="1"/>
</dbReference>
<evidence type="ECO:0000313" key="5">
    <source>
        <dbReference type="Proteomes" id="UP000189933"/>
    </source>
</evidence>
<dbReference type="NCBIfam" id="TIGR02124">
    <property type="entry name" value="hypE"/>
    <property type="match status" value="1"/>
</dbReference>
<reference evidence="5" key="1">
    <citation type="submission" date="2017-02" db="EMBL/GenBank/DDBJ databases">
        <authorList>
            <person name="Varghese N."/>
            <person name="Submissions S."/>
        </authorList>
    </citation>
    <scope>NUCLEOTIDE SEQUENCE [LARGE SCALE GENOMIC DNA]</scope>
    <source>
        <strain evidence="5">DSM 16521</strain>
    </source>
</reference>
<feature type="domain" description="PurM-like N-terminal" evidence="2">
    <location>
        <begin position="36"/>
        <end position="148"/>
    </location>
</feature>
<dbReference type="PIRSF" id="PIRSF005644">
    <property type="entry name" value="Hdrgns_mtr_HypE"/>
    <property type="match status" value="1"/>
</dbReference>
<sequence>MEFITLGHGSGGKLSHRLISELFLKYFQNEILIKQDDMAIVPGSSMNWAISTDSFVINPIFFPGGNIGKLSVCGTVNDVAMSGGIPLYLTAAFIIEEGFPLAELERIVQSMAETAASAGVKIIAGDTKIVGKGQADGIFINTTGFGLIPEGRNISGRNAQPGDVIIVNGTLGDHGVAVMAERHGLEFSVPIFSDCAPLNEIIALLLENVPRVNVLRDPTRGGLATTLNEIAYQSNVMIELWEEKLPVKDEVFSACEILGLDPLYIANEGKFIAILPEEFADIALATIKNHPLGRDAAIIGKVVDKPKENSNNKVYLKTALGGKRILDMLAGDQLPRIC</sequence>
<protein>
    <submittedName>
        <fullName evidence="4">Hydrogenase maturation protein, carbamoyl dehydratase HypE</fullName>
    </submittedName>
</protein>
<evidence type="ECO:0000313" key="4">
    <source>
        <dbReference type="EMBL" id="SJZ56967.1"/>
    </source>
</evidence>
<dbReference type="Pfam" id="PF02769">
    <property type="entry name" value="AIRS_C"/>
    <property type="match status" value="1"/>
</dbReference>
<dbReference type="InterPro" id="IPR010918">
    <property type="entry name" value="PurM-like_C_dom"/>
</dbReference>
<gene>
    <name evidence="4" type="ORF">SAMN02745885_00253</name>
</gene>
<evidence type="ECO:0000256" key="1">
    <source>
        <dbReference type="ARBA" id="ARBA00006243"/>
    </source>
</evidence>
<dbReference type="Proteomes" id="UP000189933">
    <property type="component" value="Unassembled WGS sequence"/>
</dbReference>
<dbReference type="InterPro" id="IPR011854">
    <property type="entry name" value="HypE"/>
</dbReference>
<dbReference type="PANTHER" id="PTHR30303:SF0">
    <property type="entry name" value="CARBAMOYL DEHYDRATASE HYPE"/>
    <property type="match status" value="1"/>
</dbReference>
<feature type="domain" description="PurM-like C-terminal" evidence="3">
    <location>
        <begin position="160"/>
        <end position="308"/>
    </location>
</feature>
<dbReference type="InterPro" id="IPR016188">
    <property type="entry name" value="PurM-like_N"/>
</dbReference>
<dbReference type="InterPro" id="IPR036921">
    <property type="entry name" value="PurM-like_N_sf"/>
</dbReference>